<organism evidence="1 2">
    <name type="scientific">Ottowia thiooxydans</name>
    <dbReference type="NCBI Taxonomy" id="219182"/>
    <lineage>
        <taxon>Bacteria</taxon>
        <taxon>Pseudomonadati</taxon>
        <taxon>Pseudomonadota</taxon>
        <taxon>Betaproteobacteria</taxon>
        <taxon>Burkholderiales</taxon>
        <taxon>Comamonadaceae</taxon>
        <taxon>Ottowia</taxon>
    </lineage>
</organism>
<name>A0ABV2QEF2_9BURK</name>
<evidence type="ECO:0000313" key="1">
    <source>
        <dbReference type="EMBL" id="MET4579413.1"/>
    </source>
</evidence>
<keyword evidence="2" id="KW-1185">Reference proteome</keyword>
<sequence length="70" mass="7724">MGSTRTPCSESKNPGTWPGFLLSEAELTDGGGSETGWSEIVQHQYIHFVACCHRTLFMLEYEQAVGLHHG</sequence>
<accession>A0ABV2QEF2</accession>
<comment type="caution">
    <text evidence="1">The sequence shown here is derived from an EMBL/GenBank/DDBJ whole genome shotgun (WGS) entry which is preliminary data.</text>
</comment>
<reference evidence="1 2" key="1">
    <citation type="submission" date="2024-06" db="EMBL/GenBank/DDBJ databases">
        <title>Sorghum-associated microbial communities from plants grown in Nebraska, USA.</title>
        <authorList>
            <person name="Schachtman D."/>
        </authorList>
    </citation>
    <scope>NUCLEOTIDE SEQUENCE [LARGE SCALE GENOMIC DNA]</scope>
    <source>
        <strain evidence="1 2">2709</strain>
    </source>
</reference>
<gene>
    <name evidence="1" type="ORF">ABIE13_004541</name>
</gene>
<protein>
    <submittedName>
        <fullName evidence="1">Uncharacterized protein</fullName>
    </submittedName>
</protein>
<proteinExistence type="predicted"/>
<dbReference type="EMBL" id="JBEPSH010000009">
    <property type="protein sequence ID" value="MET4579413.1"/>
    <property type="molecule type" value="Genomic_DNA"/>
</dbReference>
<dbReference type="Proteomes" id="UP001549320">
    <property type="component" value="Unassembled WGS sequence"/>
</dbReference>
<evidence type="ECO:0000313" key="2">
    <source>
        <dbReference type="Proteomes" id="UP001549320"/>
    </source>
</evidence>